<organism evidence="1 2">
    <name type="scientific">Coprinellus micaceus</name>
    <name type="common">Glistening ink-cap mushroom</name>
    <name type="synonym">Coprinus micaceus</name>
    <dbReference type="NCBI Taxonomy" id="71717"/>
    <lineage>
        <taxon>Eukaryota</taxon>
        <taxon>Fungi</taxon>
        <taxon>Dikarya</taxon>
        <taxon>Basidiomycota</taxon>
        <taxon>Agaricomycotina</taxon>
        <taxon>Agaricomycetes</taxon>
        <taxon>Agaricomycetidae</taxon>
        <taxon>Agaricales</taxon>
        <taxon>Agaricineae</taxon>
        <taxon>Psathyrellaceae</taxon>
        <taxon>Coprinellus</taxon>
    </lineage>
</organism>
<feature type="non-terminal residue" evidence="1">
    <location>
        <position position="62"/>
    </location>
</feature>
<dbReference type="EMBL" id="QPFP01000008">
    <property type="protein sequence ID" value="TEB34818.1"/>
    <property type="molecule type" value="Genomic_DNA"/>
</dbReference>
<proteinExistence type="predicted"/>
<gene>
    <name evidence="1" type="ORF">FA13DRAFT_1728704</name>
</gene>
<protein>
    <submittedName>
        <fullName evidence="1">Uncharacterized protein</fullName>
    </submittedName>
</protein>
<evidence type="ECO:0000313" key="2">
    <source>
        <dbReference type="Proteomes" id="UP000298030"/>
    </source>
</evidence>
<accession>A0A4Y7TLK1</accession>
<comment type="caution">
    <text evidence="1">The sequence shown here is derived from an EMBL/GenBank/DDBJ whole genome shotgun (WGS) entry which is preliminary data.</text>
</comment>
<sequence length="62" mass="6561">RITISEASVSLETACLSGLKPTIVPNSTLELTVSLSLSWREKVGPVCASKSLGPEKKLSYPS</sequence>
<dbReference type="Proteomes" id="UP000298030">
    <property type="component" value="Unassembled WGS sequence"/>
</dbReference>
<name>A0A4Y7TLK1_COPMI</name>
<keyword evidence="2" id="KW-1185">Reference proteome</keyword>
<reference evidence="1 2" key="1">
    <citation type="journal article" date="2019" name="Nat. Ecol. Evol.">
        <title>Megaphylogeny resolves global patterns of mushroom evolution.</title>
        <authorList>
            <person name="Varga T."/>
            <person name="Krizsan K."/>
            <person name="Foldi C."/>
            <person name="Dima B."/>
            <person name="Sanchez-Garcia M."/>
            <person name="Sanchez-Ramirez S."/>
            <person name="Szollosi G.J."/>
            <person name="Szarkandi J.G."/>
            <person name="Papp V."/>
            <person name="Albert L."/>
            <person name="Andreopoulos W."/>
            <person name="Angelini C."/>
            <person name="Antonin V."/>
            <person name="Barry K.W."/>
            <person name="Bougher N.L."/>
            <person name="Buchanan P."/>
            <person name="Buyck B."/>
            <person name="Bense V."/>
            <person name="Catcheside P."/>
            <person name="Chovatia M."/>
            <person name="Cooper J."/>
            <person name="Damon W."/>
            <person name="Desjardin D."/>
            <person name="Finy P."/>
            <person name="Geml J."/>
            <person name="Haridas S."/>
            <person name="Hughes K."/>
            <person name="Justo A."/>
            <person name="Karasinski D."/>
            <person name="Kautmanova I."/>
            <person name="Kiss B."/>
            <person name="Kocsube S."/>
            <person name="Kotiranta H."/>
            <person name="LaButti K.M."/>
            <person name="Lechner B.E."/>
            <person name="Liimatainen K."/>
            <person name="Lipzen A."/>
            <person name="Lukacs Z."/>
            <person name="Mihaltcheva S."/>
            <person name="Morgado L.N."/>
            <person name="Niskanen T."/>
            <person name="Noordeloos M.E."/>
            <person name="Ohm R.A."/>
            <person name="Ortiz-Santana B."/>
            <person name="Ovrebo C."/>
            <person name="Racz N."/>
            <person name="Riley R."/>
            <person name="Savchenko A."/>
            <person name="Shiryaev A."/>
            <person name="Soop K."/>
            <person name="Spirin V."/>
            <person name="Szebenyi C."/>
            <person name="Tomsovsky M."/>
            <person name="Tulloss R.E."/>
            <person name="Uehling J."/>
            <person name="Grigoriev I.V."/>
            <person name="Vagvolgyi C."/>
            <person name="Papp T."/>
            <person name="Martin F.M."/>
            <person name="Miettinen O."/>
            <person name="Hibbett D.S."/>
            <person name="Nagy L.G."/>
        </authorList>
    </citation>
    <scope>NUCLEOTIDE SEQUENCE [LARGE SCALE GENOMIC DNA]</scope>
    <source>
        <strain evidence="1 2">FP101781</strain>
    </source>
</reference>
<evidence type="ECO:0000313" key="1">
    <source>
        <dbReference type="EMBL" id="TEB34818.1"/>
    </source>
</evidence>
<feature type="non-terminal residue" evidence="1">
    <location>
        <position position="1"/>
    </location>
</feature>
<dbReference type="AlphaFoldDB" id="A0A4Y7TLK1"/>